<gene>
    <name evidence="1" type="ORF">BBI01_18630</name>
</gene>
<evidence type="ECO:0000313" key="2">
    <source>
        <dbReference type="Proteomes" id="UP000092651"/>
    </source>
</evidence>
<comment type="caution">
    <text evidence="1">The sequence shown here is derived from an EMBL/GenBank/DDBJ whole genome shotgun (WGS) entry which is preliminary data.</text>
</comment>
<proteinExistence type="predicted"/>
<dbReference type="InterPro" id="IPR011664">
    <property type="entry name" value="Abi_system_AbiD/AbiF-like"/>
</dbReference>
<dbReference type="OrthoDB" id="5363652at2"/>
<dbReference type="EMBL" id="MAYH01000049">
    <property type="protein sequence ID" value="OCA68461.1"/>
    <property type="molecule type" value="Genomic_DNA"/>
</dbReference>
<protein>
    <recommendedName>
        <fullName evidence="3">DNA-binding protein</fullName>
    </recommendedName>
</protein>
<accession>A0A1B8ZA17</accession>
<organism evidence="1 2">
    <name type="scientific">Chryseobacterium artocarpi</name>
    <dbReference type="NCBI Taxonomy" id="1414727"/>
    <lineage>
        <taxon>Bacteria</taxon>
        <taxon>Pseudomonadati</taxon>
        <taxon>Bacteroidota</taxon>
        <taxon>Flavobacteriia</taxon>
        <taxon>Flavobacteriales</taxon>
        <taxon>Weeksellaceae</taxon>
        <taxon>Chryseobacterium group</taxon>
        <taxon>Chryseobacterium</taxon>
    </lineage>
</organism>
<keyword evidence="2" id="KW-1185">Reference proteome</keyword>
<dbReference type="AlphaFoldDB" id="A0A1B8ZA17"/>
<reference evidence="1 2" key="1">
    <citation type="submission" date="2016-07" db="EMBL/GenBank/DDBJ databases">
        <authorList>
            <person name="Jeong J.-J."/>
            <person name="Kim D.W."/>
            <person name="Sang M.K."/>
            <person name="Choi I.-G."/>
            <person name="Kim K.D."/>
        </authorList>
    </citation>
    <scope>NUCLEOTIDE SEQUENCE [LARGE SCALE GENOMIC DNA]</scope>
    <source>
        <strain evidence="1 2">UTM-3</strain>
    </source>
</reference>
<dbReference type="Pfam" id="PF07751">
    <property type="entry name" value="Abi_2"/>
    <property type="match status" value="1"/>
</dbReference>
<name>A0A1B8ZA17_9FLAO</name>
<sequence length="290" mass="34187">MGRNATTITSQIALLKSRGLIINNEPKAEELLLDIGYYRLGFYWHYFQSDPLNHIFRTNITLEDIVSLYYFDFDLKTLLSRYIYRIEVHFRTQLVYLVSNHYNTDSTWYVDSRNVDSSIMREFNNIYYNLKTKNRTISKHHTTYPSDNHAPAWKTFEFLTFGQVFKFYNKLKDSSLKTKISTVYGFRDYQLLDNFMLSIINVRNICSHNGVLYDFNQPTGIRRIPNKRYRNKIADTTCLNTSIRLILFVLSKISSARADELENEIKAIITSAKANPLLEEIINNKIKFDI</sequence>
<evidence type="ECO:0008006" key="3">
    <source>
        <dbReference type="Google" id="ProtNLM"/>
    </source>
</evidence>
<dbReference type="Proteomes" id="UP000092651">
    <property type="component" value="Unassembled WGS sequence"/>
</dbReference>
<evidence type="ECO:0000313" key="1">
    <source>
        <dbReference type="EMBL" id="OCA68461.1"/>
    </source>
</evidence>
<dbReference type="RefSeq" id="WP_065396332.1">
    <property type="nucleotide sequence ID" value="NZ_MAYH01000049.1"/>
</dbReference>